<evidence type="ECO:0000313" key="3">
    <source>
        <dbReference type="Proteomes" id="UP001188597"/>
    </source>
</evidence>
<keyword evidence="3" id="KW-1185">Reference proteome</keyword>
<dbReference type="Proteomes" id="UP001188597">
    <property type="component" value="Unassembled WGS sequence"/>
</dbReference>
<dbReference type="InterPro" id="IPR027942">
    <property type="entry name" value="SEO_N"/>
</dbReference>
<dbReference type="EMBL" id="JAVXUP010004784">
    <property type="protein sequence ID" value="KAK2996704.1"/>
    <property type="molecule type" value="Genomic_DNA"/>
</dbReference>
<sequence>MATVVPASKKQQALAPAGSSWDDNAIMNQILATHSPSGREFDVKSLLRIVKDLMQRASPAGSNLNVGTRAELDALDSDMLH</sequence>
<feature type="non-terminal residue" evidence="2">
    <location>
        <position position="81"/>
    </location>
</feature>
<protein>
    <recommendedName>
        <fullName evidence="1">Sieve element occlusion N-terminal domain-containing protein</fullName>
    </recommendedName>
</protein>
<feature type="domain" description="Sieve element occlusion N-terminal" evidence="1">
    <location>
        <begin position="21"/>
        <end position="78"/>
    </location>
</feature>
<comment type="caution">
    <text evidence="2">The sequence shown here is derived from an EMBL/GenBank/DDBJ whole genome shotgun (WGS) entry which is preliminary data.</text>
</comment>
<gene>
    <name evidence="2" type="ORF">RJ639_026069</name>
</gene>
<name>A0AA88UTA1_9ASTE</name>
<accession>A0AA88UTA1</accession>
<organism evidence="2 3">
    <name type="scientific">Escallonia herrerae</name>
    <dbReference type="NCBI Taxonomy" id="1293975"/>
    <lineage>
        <taxon>Eukaryota</taxon>
        <taxon>Viridiplantae</taxon>
        <taxon>Streptophyta</taxon>
        <taxon>Embryophyta</taxon>
        <taxon>Tracheophyta</taxon>
        <taxon>Spermatophyta</taxon>
        <taxon>Magnoliopsida</taxon>
        <taxon>eudicotyledons</taxon>
        <taxon>Gunneridae</taxon>
        <taxon>Pentapetalae</taxon>
        <taxon>asterids</taxon>
        <taxon>campanulids</taxon>
        <taxon>Escalloniales</taxon>
        <taxon>Escalloniaceae</taxon>
        <taxon>Escallonia</taxon>
    </lineage>
</organism>
<proteinExistence type="predicted"/>
<evidence type="ECO:0000259" key="1">
    <source>
        <dbReference type="Pfam" id="PF14576"/>
    </source>
</evidence>
<dbReference type="Pfam" id="PF14576">
    <property type="entry name" value="SEO_N"/>
    <property type="match status" value="1"/>
</dbReference>
<reference evidence="2" key="1">
    <citation type="submission" date="2022-12" db="EMBL/GenBank/DDBJ databases">
        <title>Draft genome assemblies for two species of Escallonia (Escalloniales).</title>
        <authorList>
            <person name="Chanderbali A."/>
            <person name="Dervinis C."/>
            <person name="Anghel I."/>
            <person name="Soltis D."/>
            <person name="Soltis P."/>
            <person name="Zapata F."/>
        </authorList>
    </citation>
    <scope>NUCLEOTIDE SEQUENCE</scope>
    <source>
        <strain evidence="2">UCBG64.0493</strain>
        <tissue evidence="2">Leaf</tissue>
    </source>
</reference>
<dbReference type="AlphaFoldDB" id="A0AA88UTA1"/>
<evidence type="ECO:0000313" key="2">
    <source>
        <dbReference type="EMBL" id="KAK2996704.1"/>
    </source>
</evidence>